<keyword evidence="1" id="KW-1133">Transmembrane helix</keyword>
<proteinExistence type="predicted"/>
<evidence type="ECO:0000256" key="1">
    <source>
        <dbReference type="SAM" id="Phobius"/>
    </source>
</evidence>
<reference evidence="3" key="1">
    <citation type="journal article" date="2019" name="Int. J. Syst. Evol. Microbiol.">
        <title>The Global Catalogue of Microorganisms (GCM) 10K type strain sequencing project: providing services to taxonomists for standard genome sequencing and annotation.</title>
        <authorList>
            <consortium name="The Broad Institute Genomics Platform"/>
            <consortium name="The Broad Institute Genome Sequencing Center for Infectious Disease"/>
            <person name="Wu L."/>
            <person name="Ma J."/>
        </authorList>
    </citation>
    <scope>NUCLEOTIDE SEQUENCE [LARGE SCALE GENOMIC DNA]</scope>
    <source>
        <strain evidence="3">JCM 17224</strain>
    </source>
</reference>
<organism evidence="2 3">
    <name type="scientific">Hymenobacter fastidiosus</name>
    <dbReference type="NCBI Taxonomy" id="486264"/>
    <lineage>
        <taxon>Bacteria</taxon>
        <taxon>Pseudomonadati</taxon>
        <taxon>Bacteroidota</taxon>
        <taxon>Cytophagia</taxon>
        <taxon>Cytophagales</taxon>
        <taxon>Hymenobacteraceae</taxon>
        <taxon>Hymenobacter</taxon>
    </lineage>
</organism>
<feature type="transmembrane region" description="Helical" evidence="1">
    <location>
        <begin position="79"/>
        <end position="97"/>
    </location>
</feature>
<sequence length="208" mass="23370">MLVPLGLAGGRWPRLSPALRRLAGYLLVAEAAGLTAGVTALYRPRWQLAIGQGFTLIETLFFCRIYYLTPRLPLWPRLIVWLAPLFTLFALFATFYLEDIQQVNACTHVGQSGLLIALAPLCFEQLLRELQIIRLEHDPLFLVSAAVVLYFSGTILLYGFINYFLTAHDYAGNRVICTIHSIVSLIQYSFFALAFWYAGRLPQAPSPS</sequence>
<accession>A0ABP7SY39</accession>
<keyword evidence="1" id="KW-0812">Transmembrane</keyword>
<feature type="transmembrane region" description="Helical" evidence="1">
    <location>
        <begin position="173"/>
        <end position="198"/>
    </location>
</feature>
<keyword evidence="1" id="KW-0472">Membrane</keyword>
<comment type="caution">
    <text evidence="2">The sequence shown here is derived from an EMBL/GenBank/DDBJ whole genome shotgun (WGS) entry which is preliminary data.</text>
</comment>
<evidence type="ECO:0008006" key="4">
    <source>
        <dbReference type="Google" id="ProtNLM"/>
    </source>
</evidence>
<feature type="transmembrane region" description="Helical" evidence="1">
    <location>
        <begin position="139"/>
        <end position="161"/>
    </location>
</feature>
<keyword evidence="3" id="KW-1185">Reference proteome</keyword>
<feature type="transmembrane region" description="Helical" evidence="1">
    <location>
        <begin position="22"/>
        <end position="42"/>
    </location>
</feature>
<feature type="transmembrane region" description="Helical" evidence="1">
    <location>
        <begin position="109"/>
        <end position="127"/>
    </location>
</feature>
<evidence type="ECO:0000313" key="2">
    <source>
        <dbReference type="EMBL" id="GAA4018089.1"/>
    </source>
</evidence>
<dbReference type="EMBL" id="BAABDJ010000038">
    <property type="protein sequence ID" value="GAA4018089.1"/>
    <property type="molecule type" value="Genomic_DNA"/>
</dbReference>
<dbReference type="Proteomes" id="UP001500567">
    <property type="component" value="Unassembled WGS sequence"/>
</dbReference>
<feature type="transmembrane region" description="Helical" evidence="1">
    <location>
        <begin position="48"/>
        <end position="67"/>
    </location>
</feature>
<evidence type="ECO:0000313" key="3">
    <source>
        <dbReference type="Proteomes" id="UP001500567"/>
    </source>
</evidence>
<name>A0ABP7SY39_9BACT</name>
<protein>
    <recommendedName>
        <fullName evidence="4">CPBP family intramembrane metalloprotease</fullName>
    </recommendedName>
</protein>
<gene>
    <name evidence="2" type="ORF">GCM10022408_34750</name>
</gene>